<dbReference type="RefSeq" id="WP_074592989.1">
    <property type="nucleotide sequence ID" value="NZ_FNBS01000133.1"/>
</dbReference>
<reference evidence="1 2" key="1">
    <citation type="submission" date="2016-10" db="EMBL/GenBank/DDBJ databases">
        <authorList>
            <person name="de Groot N.N."/>
        </authorList>
    </citation>
    <scope>NUCLEOTIDE SEQUENCE [LARGE SCALE GENOMIC DNA]</scope>
    <source>
        <strain evidence="1 2">DSM 569</strain>
    </source>
</reference>
<organism evidence="1 2">
    <name type="scientific">Thermoanaerobacter thermohydrosulfuricus</name>
    <name type="common">Clostridium thermohydrosulfuricum</name>
    <dbReference type="NCBI Taxonomy" id="1516"/>
    <lineage>
        <taxon>Bacteria</taxon>
        <taxon>Bacillati</taxon>
        <taxon>Bacillota</taxon>
        <taxon>Clostridia</taxon>
        <taxon>Thermoanaerobacterales</taxon>
        <taxon>Thermoanaerobacteraceae</taxon>
        <taxon>Thermoanaerobacter</taxon>
    </lineage>
</organism>
<evidence type="ECO:0000313" key="2">
    <source>
        <dbReference type="Proteomes" id="UP000183404"/>
    </source>
</evidence>
<gene>
    <name evidence="1" type="ORF">SAMN04244560_02868</name>
</gene>
<dbReference type="AlphaFoldDB" id="A0A1G7WU64"/>
<dbReference type="EMBL" id="FNBS01000133">
    <property type="protein sequence ID" value="SDG75463.1"/>
    <property type="molecule type" value="Genomic_DNA"/>
</dbReference>
<accession>A0A1G7WU64</accession>
<name>A0A1G7WU64_THETY</name>
<proteinExistence type="predicted"/>
<protein>
    <submittedName>
        <fullName evidence="1">Uncharacterized protein</fullName>
    </submittedName>
</protein>
<evidence type="ECO:0000313" key="1">
    <source>
        <dbReference type="EMBL" id="SDG75463.1"/>
    </source>
</evidence>
<dbReference type="Proteomes" id="UP000183404">
    <property type="component" value="Unassembled WGS sequence"/>
</dbReference>
<sequence>MKSRRKIEPNMCCNITDAEIFGLRNAVEPVVDKKINEINSNIISNEEIEAIERILEKWDNKIDVSNIDYFSLERKTYLSKEKIQNILEYLYLEGKYQNIIEKIREKCSLGWKKF</sequence>